<keyword evidence="3 5" id="KW-0378">Hydrolase</keyword>
<dbReference type="Proteomes" id="UP001321825">
    <property type="component" value="Chromosome"/>
</dbReference>
<dbReference type="NCBIfam" id="NF001204">
    <property type="entry name" value="PRK00166.1"/>
    <property type="match status" value="1"/>
</dbReference>
<comment type="function">
    <text evidence="1 5">Hydrolyzes diadenosine 5',5'''-P1,P4-tetraphosphate to yield ADP.</text>
</comment>
<dbReference type="NCBIfam" id="TIGR00668">
    <property type="entry name" value="apaH"/>
    <property type="match status" value="1"/>
</dbReference>
<name>A0AAU9CDH6_9GAMM</name>
<comment type="catalytic activity">
    <reaction evidence="4 5">
        <text>P(1),P(4)-bis(5'-adenosyl) tetraphosphate + H2O = 2 ADP + 2 H(+)</text>
        <dbReference type="Rhea" id="RHEA:24252"/>
        <dbReference type="ChEBI" id="CHEBI:15377"/>
        <dbReference type="ChEBI" id="CHEBI:15378"/>
        <dbReference type="ChEBI" id="CHEBI:58141"/>
        <dbReference type="ChEBI" id="CHEBI:456216"/>
        <dbReference type="EC" id="3.6.1.41"/>
    </reaction>
</comment>
<organism evidence="7 8">
    <name type="scientific">Methylomarinovum caldicuralii</name>
    <dbReference type="NCBI Taxonomy" id="438856"/>
    <lineage>
        <taxon>Bacteria</taxon>
        <taxon>Pseudomonadati</taxon>
        <taxon>Pseudomonadota</taxon>
        <taxon>Gammaproteobacteria</taxon>
        <taxon>Methylococcales</taxon>
        <taxon>Methylothermaceae</taxon>
        <taxon>Methylomarinovum</taxon>
    </lineage>
</organism>
<comment type="similarity">
    <text evidence="2 5">Belongs to the Ap4A hydrolase family.</text>
</comment>
<dbReference type="GO" id="GO:0008803">
    <property type="term" value="F:bis(5'-nucleosyl)-tetraphosphatase (symmetrical) activity"/>
    <property type="evidence" value="ECO:0007669"/>
    <property type="project" value="UniProtKB-UniRule"/>
</dbReference>
<evidence type="ECO:0000256" key="4">
    <source>
        <dbReference type="ARBA" id="ARBA00049417"/>
    </source>
</evidence>
<proteinExistence type="inferred from homology"/>
<dbReference type="PIRSF" id="PIRSF000903">
    <property type="entry name" value="B5n-ttraPtase_sm"/>
    <property type="match status" value="1"/>
</dbReference>
<evidence type="ECO:0000259" key="6">
    <source>
        <dbReference type="Pfam" id="PF00149"/>
    </source>
</evidence>
<dbReference type="HAMAP" id="MF_00199">
    <property type="entry name" value="ApaH"/>
    <property type="match status" value="1"/>
</dbReference>
<evidence type="ECO:0000256" key="5">
    <source>
        <dbReference type="HAMAP-Rule" id="MF_00199"/>
    </source>
</evidence>
<dbReference type="InterPro" id="IPR029052">
    <property type="entry name" value="Metallo-depent_PP-like"/>
</dbReference>
<sequence>MAHYAIGDIQGCFFELQQLLDKINFDPAADLLWFTGDLVNRGPHSLETLRFIKALGDRAVTVLGNHDLHLLAVAHGQDYKHRQDLADVLEADDRDALLDWLRHRPLFHCDQRFCLIHAGLPPQWDIDTARRCAREAESVLQSDRLGEFLKHMYGDQPDRWSEDLQGWERLRFIVNCFTRLRYCDREGRLALRFSGPPGSQPQGLLPWFQVPGRRSEGQEIIFGHWSTLGFVAERGCYGIDTGCLWGGQLTALRLDGEMYRISIDCPCYRKPG</sequence>
<evidence type="ECO:0000256" key="1">
    <source>
        <dbReference type="ARBA" id="ARBA00003413"/>
    </source>
</evidence>
<dbReference type="CDD" id="cd07422">
    <property type="entry name" value="MPP_ApaH"/>
    <property type="match status" value="1"/>
</dbReference>
<dbReference type="RefSeq" id="WP_317705947.1">
    <property type="nucleotide sequence ID" value="NZ_AP024714.1"/>
</dbReference>
<dbReference type="AlphaFoldDB" id="A0AAU9CDH6"/>
<dbReference type="InterPro" id="IPR006186">
    <property type="entry name" value="Ser/Thr-sp_prot-phosphatase"/>
</dbReference>
<dbReference type="InterPro" id="IPR004843">
    <property type="entry name" value="Calcineurin-like_PHP"/>
</dbReference>
<dbReference type="EC" id="3.6.1.41" evidence="5"/>
<dbReference type="SUPFAM" id="SSF56300">
    <property type="entry name" value="Metallo-dependent phosphatases"/>
    <property type="match status" value="1"/>
</dbReference>
<evidence type="ECO:0000256" key="3">
    <source>
        <dbReference type="ARBA" id="ARBA00022801"/>
    </source>
</evidence>
<evidence type="ECO:0000313" key="8">
    <source>
        <dbReference type="Proteomes" id="UP001321825"/>
    </source>
</evidence>
<dbReference type="PRINTS" id="PR00114">
    <property type="entry name" value="STPHPHTASE"/>
</dbReference>
<protein>
    <recommendedName>
        <fullName evidence="5">Bis(5'-nucleosyl)-tetraphosphatase, symmetrical</fullName>
        <ecNumber evidence="5">3.6.1.41</ecNumber>
    </recommendedName>
    <alternativeName>
        <fullName evidence="5">Ap4A hydrolase</fullName>
    </alternativeName>
    <alternativeName>
        <fullName evidence="5">Diadenosine 5',5'''-P1,P4-tetraphosphate pyrophosphohydrolase</fullName>
    </alternativeName>
    <alternativeName>
        <fullName evidence="5">Diadenosine tetraphosphatase</fullName>
    </alternativeName>
</protein>
<dbReference type="InterPro" id="IPR004617">
    <property type="entry name" value="ApaH"/>
</dbReference>
<dbReference type="PANTHER" id="PTHR40942:SF4">
    <property type="entry name" value="CYTOCHROME C5"/>
    <property type="match status" value="1"/>
</dbReference>
<evidence type="ECO:0000313" key="7">
    <source>
        <dbReference type="EMBL" id="BCX81005.1"/>
    </source>
</evidence>
<feature type="domain" description="Calcineurin-like phosphoesterase" evidence="6">
    <location>
        <begin position="5"/>
        <end position="147"/>
    </location>
</feature>
<keyword evidence="8" id="KW-1185">Reference proteome</keyword>
<dbReference type="Pfam" id="PF00149">
    <property type="entry name" value="Metallophos"/>
    <property type="match status" value="1"/>
</dbReference>
<dbReference type="EMBL" id="AP024714">
    <property type="protein sequence ID" value="BCX81005.1"/>
    <property type="molecule type" value="Genomic_DNA"/>
</dbReference>
<dbReference type="Gene3D" id="3.60.21.10">
    <property type="match status" value="1"/>
</dbReference>
<evidence type="ECO:0000256" key="2">
    <source>
        <dbReference type="ARBA" id="ARBA00005419"/>
    </source>
</evidence>
<accession>A0AAU9CDH6</accession>
<gene>
    <name evidence="5" type="primary">apaH</name>
    <name evidence="7" type="ORF">MIT9_P0583</name>
</gene>
<dbReference type="PANTHER" id="PTHR40942">
    <property type="match status" value="1"/>
</dbReference>
<reference evidence="8" key="1">
    <citation type="journal article" date="2024" name="Int. J. Syst. Evol. Microbiol.">
        <title>Methylomarinovum tepidoasis sp. nov., a moderately thermophilic methanotroph of the family Methylothermaceae isolated from a deep-sea hydrothermal field.</title>
        <authorList>
            <person name="Hirayama H."/>
            <person name="Takaki Y."/>
            <person name="Abe M."/>
            <person name="Miyazaki M."/>
            <person name="Uematsu K."/>
            <person name="Matsui Y."/>
            <person name="Takai K."/>
        </authorList>
    </citation>
    <scope>NUCLEOTIDE SEQUENCE [LARGE SCALE GENOMIC DNA]</scope>
    <source>
        <strain evidence="8">IT-9</strain>
    </source>
</reference>
<dbReference type="KEGG" id="mcau:MIT9_P0583"/>